<name>A0A6J6ZL45_9ZZZZ</name>
<dbReference type="AlphaFoldDB" id="A0A6J6ZL45"/>
<proteinExistence type="predicted"/>
<gene>
    <name evidence="2" type="ORF">UFOPK3197_00124</name>
</gene>
<feature type="domain" description="Acyclic terpene utilisation N-terminal" evidence="1">
    <location>
        <begin position="59"/>
        <end position="187"/>
    </location>
</feature>
<evidence type="ECO:0000313" key="2">
    <source>
        <dbReference type="EMBL" id="CAB4819798.1"/>
    </source>
</evidence>
<feature type="domain" description="Acyclic terpene utilisation N-terminal" evidence="1">
    <location>
        <begin position="240"/>
        <end position="364"/>
    </location>
</feature>
<organism evidence="2">
    <name type="scientific">freshwater metagenome</name>
    <dbReference type="NCBI Taxonomy" id="449393"/>
    <lineage>
        <taxon>unclassified sequences</taxon>
        <taxon>metagenomes</taxon>
        <taxon>ecological metagenomes</taxon>
    </lineage>
</organism>
<evidence type="ECO:0000259" key="1">
    <source>
        <dbReference type="Pfam" id="PF07287"/>
    </source>
</evidence>
<accession>A0A6J6ZL45</accession>
<dbReference type="Pfam" id="PF07287">
    <property type="entry name" value="AtuA"/>
    <property type="match status" value="2"/>
</dbReference>
<reference evidence="2" key="1">
    <citation type="submission" date="2020-05" db="EMBL/GenBank/DDBJ databases">
        <authorList>
            <person name="Chiriac C."/>
            <person name="Salcher M."/>
            <person name="Ghai R."/>
            <person name="Kavagutti S V."/>
        </authorList>
    </citation>
    <scope>NUCLEOTIDE SEQUENCE</scope>
</reference>
<protein>
    <submittedName>
        <fullName evidence="2">Unannotated protein</fullName>
    </submittedName>
</protein>
<dbReference type="EMBL" id="CAFABI010000008">
    <property type="protein sequence ID" value="CAB4819798.1"/>
    <property type="molecule type" value="Genomic_DNA"/>
</dbReference>
<dbReference type="InterPro" id="IPR010839">
    <property type="entry name" value="AtuA_N"/>
</dbReference>
<sequence length="453" mass="49058">MPSFSLVSATGMLGSGFQPQSIDKAIALGAEMIGCDAGSTDSGPSNLATGKCHFSKAAVKRDMETILTRAIKHKIPLVVGSAGSSGSDQGLDWLCGIVHEIAMEQGLHFRLAKIHSELSKDTLLRHLRAGKTRPLAPFGPLTEGDIEETLHAVAMMGVEPIQAALSNGAQVIIGGRSSDTSIFAALPLMKGFKPALVWHMAKILECGAAAVAVRLAPDSMMATLHDDTFDVFPMREDYWCTPQSVASHTLYENADPFELIEPSGTLLTRESRYEAISERAVRVSGSQFVAAQEYTIKIEGVRQRGYSTIIIGGVRDPYIISQLDSWLEQLDKSIKIRIGHTVPGAKYELNTRVYGRNGVMGSLEPNNFVGGHEIMIMWDVIAASQELSHTIASSVGHLALHNPIPKWHGLITGLALPFSPGELTRGPVWEFNLNHVLVPESPTALFPTEYEEI</sequence>